<feature type="compositionally biased region" description="Polar residues" evidence="1">
    <location>
        <begin position="35"/>
        <end position="59"/>
    </location>
</feature>
<dbReference type="EMBL" id="UYRV01004423">
    <property type="protein sequence ID" value="VDK51467.1"/>
    <property type="molecule type" value="Genomic_DNA"/>
</dbReference>
<evidence type="ECO:0000256" key="1">
    <source>
        <dbReference type="SAM" id="MobiDB-lite"/>
    </source>
</evidence>
<dbReference type="OrthoDB" id="20524at2759"/>
<dbReference type="Proteomes" id="UP000271889">
    <property type="component" value="Unassembled WGS sequence"/>
</dbReference>
<protein>
    <submittedName>
        <fullName evidence="2">Uncharacterized protein</fullName>
    </submittedName>
</protein>
<feature type="compositionally biased region" description="Polar residues" evidence="1">
    <location>
        <begin position="81"/>
        <end position="94"/>
    </location>
</feature>
<dbReference type="AlphaFoldDB" id="A0A3P6QZ82"/>
<organism evidence="2 3">
    <name type="scientific">Cylicostephanus goldi</name>
    <name type="common">Nematode worm</name>
    <dbReference type="NCBI Taxonomy" id="71465"/>
    <lineage>
        <taxon>Eukaryota</taxon>
        <taxon>Metazoa</taxon>
        <taxon>Ecdysozoa</taxon>
        <taxon>Nematoda</taxon>
        <taxon>Chromadorea</taxon>
        <taxon>Rhabditida</taxon>
        <taxon>Rhabditina</taxon>
        <taxon>Rhabditomorpha</taxon>
        <taxon>Strongyloidea</taxon>
        <taxon>Strongylidae</taxon>
        <taxon>Cylicostephanus</taxon>
    </lineage>
</organism>
<reference evidence="2 3" key="1">
    <citation type="submission" date="2018-11" db="EMBL/GenBank/DDBJ databases">
        <authorList>
            <consortium name="Pathogen Informatics"/>
        </authorList>
    </citation>
    <scope>NUCLEOTIDE SEQUENCE [LARGE SCALE GENOMIC DNA]</scope>
</reference>
<evidence type="ECO:0000313" key="2">
    <source>
        <dbReference type="EMBL" id="VDK51467.1"/>
    </source>
</evidence>
<gene>
    <name evidence="2" type="ORF">CGOC_LOCUS2076</name>
</gene>
<feature type="compositionally biased region" description="Basic and acidic residues" evidence="1">
    <location>
        <begin position="118"/>
        <end position="130"/>
    </location>
</feature>
<proteinExistence type="predicted"/>
<sequence>MSAQDGSTSKQIPLAQRILALQARNKRQLHMCEASRTSQSEGNKENSYLSSSMTRQNKTAPAGEMFDLSKMNDSLGAIRHNLSTQSSEQPPQHKSAQRVFRDRHLNTPKTPMLSAIPEKTHAKDRSSAIF</sequence>
<evidence type="ECO:0000313" key="3">
    <source>
        <dbReference type="Proteomes" id="UP000271889"/>
    </source>
</evidence>
<feature type="region of interest" description="Disordered" evidence="1">
    <location>
        <begin position="25"/>
        <end position="130"/>
    </location>
</feature>
<accession>A0A3P6QZ82</accession>
<keyword evidence="3" id="KW-1185">Reference proteome</keyword>
<name>A0A3P6QZ82_CYLGO</name>